<feature type="region of interest" description="Disordered" evidence="1">
    <location>
        <begin position="1"/>
        <end position="120"/>
    </location>
</feature>
<evidence type="ECO:0000256" key="1">
    <source>
        <dbReference type="SAM" id="MobiDB-lite"/>
    </source>
</evidence>
<dbReference type="AlphaFoldDB" id="A0A8J5JLC2"/>
<proteinExistence type="predicted"/>
<gene>
    <name evidence="2" type="ORF">Hamer_G030588</name>
</gene>
<protein>
    <submittedName>
        <fullName evidence="2">Uncharacterized protein</fullName>
    </submittedName>
</protein>
<organism evidence="2 3">
    <name type="scientific">Homarus americanus</name>
    <name type="common">American lobster</name>
    <dbReference type="NCBI Taxonomy" id="6706"/>
    <lineage>
        <taxon>Eukaryota</taxon>
        <taxon>Metazoa</taxon>
        <taxon>Ecdysozoa</taxon>
        <taxon>Arthropoda</taxon>
        <taxon>Crustacea</taxon>
        <taxon>Multicrustacea</taxon>
        <taxon>Malacostraca</taxon>
        <taxon>Eumalacostraca</taxon>
        <taxon>Eucarida</taxon>
        <taxon>Decapoda</taxon>
        <taxon>Pleocyemata</taxon>
        <taxon>Astacidea</taxon>
        <taxon>Nephropoidea</taxon>
        <taxon>Nephropidae</taxon>
        <taxon>Homarus</taxon>
    </lineage>
</organism>
<comment type="caution">
    <text evidence="2">The sequence shown here is derived from an EMBL/GenBank/DDBJ whole genome shotgun (WGS) entry which is preliminary data.</text>
</comment>
<feature type="compositionally biased region" description="Polar residues" evidence="1">
    <location>
        <begin position="32"/>
        <end position="41"/>
    </location>
</feature>
<keyword evidence="3" id="KW-1185">Reference proteome</keyword>
<dbReference type="Proteomes" id="UP000747542">
    <property type="component" value="Unassembled WGS sequence"/>
</dbReference>
<accession>A0A8J5JLC2</accession>
<name>A0A8J5JLC2_HOMAM</name>
<dbReference type="EMBL" id="JAHLQT010042269">
    <property type="protein sequence ID" value="KAG7155274.1"/>
    <property type="molecule type" value="Genomic_DNA"/>
</dbReference>
<evidence type="ECO:0000313" key="3">
    <source>
        <dbReference type="Proteomes" id="UP000747542"/>
    </source>
</evidence>
<reference evidence="2" key="1">
    <citation type="journal article" date="2021" name="Sci. Adv.">
        <title>The American lobster genome reveals insights on longevity, neural, and immune adaptations.</title>
        <authorList>
            <person name="Polinski J.M."/>
            <person name="Zimin A.V."/>
            <person name="Clark K.F."/>
            <person name="Kohn A.B."/>
            <person name="Sadowski N."/>
            <person name="Timp W."/>
            <person name="Ptitsyn A."/>
            <person name="Khanna P."/>
            <person name="Romanova D.Y."/>
            <person name="Williams P."/>
            <person name="Greenwood S.J."/>
            <person name="Moroz L.L."/>
            <person name="Walt D.R."/>
            <person name="Bodnar A.G."/>
        </authorList>
    </citation>
    <scope>NUCLEOTIDE SEQUENCE</scope>
    <source>
        <strain evidence="2">GMGI-L3</strain>
    </source>
</reference>
<sequence>MPREERVNGNCNGKSSTTKHNRTPSEHIRVGSTATEKSQPNIHPAPTVRRFLPCTSPTRLQDKIEDTGTKSVHAGNHDKSADSTTTAPELYCSKSTEHSSSGGEHHIAWDTATPLKRPPN</sequence>
<evidence type="ECO:0000313" key="2">
    <source>
        <dbReference type="EMBL" id="KAG7155274.1"/>
    </source>
</evidence>